<name>A0ACC0CN73_9PEZI</name>
<proteinExistence type="predicted"/>
<organism evidence="1 2">
    <name type="scientific">Hypoxylon rubiginosum</name>
    <dbReference type="NCBI Taxonomy" id="110542"/>
    <lineage>
        <taxon>Eukaryota</taxon>
        <taxon>Fungi</taxon>
        <taxon>Dikarya</taxon>
        <taxon>Ascomycota</taxon>
        <taxon>Pezizomycotina</taxon>
        <taxon>Sordariomycetes</taxon>
        <taxon>Xylariomycetidae</taxon>
        <taxon>Xylariales</taxon>
        <taxon>Hypoxylaceae</taxon>
        <taxon>Hypoxylon</taxon>
    </lineage>
</organism>
<evidence type="ECO:0000313" key="1">
    <source>
        <dbReference type="EMBL" id="KAI6081777.1"/>
    </source>
</evidence>
<accession>A0ACC0CN73</accession>
<gene>
    <name evidence="1" type="ORF">F4821DRAFT_274591</name>
</gene>
<keyword evidence="2" id="KW-1185">Reference proteome</keyword>
<dbReference type="EMBL" id="MU394386">
    <property type="protein sequence ID" value="KAI6081777.1"/>
    <property type="molecule type" value="Genomic_DNA"/>
</dbReference>
<dbReference type="Proteomes" id="UP001497680">
    <property type="component" value="Unassembled WGS sequence"/>
</dbReference>
<comment type="caution">
    <text evidence="1">The sequence shown here is derived from an EMBL/GenBank/DDBJ whole genome shotgun (WGS) entry which is preliminary data.</text>
</comment>
<reference evidence="1 2" key="1">
    <citation type="journal article" date="2022" name="New Phytol.">
        <title>Ecological generalism drives hyperdiversity of secondary metabolite gene clusters in xylarialean endophytes.</title>
        <authorList>
            <person name="Franco M.E.E."/>
            <person name="Wisecaver J.H."/>
            <person name="Arnold A.E."/>
            <person name="Ju Y.M."/>
            <person name="Slot J.C."/>
            <person name="Ahrendt S."/>
            <person name="Moore L.P."/>
            <person name="Eastman K.E."/>
            <person name="Scott K."/>
            <person name="Konkel Z."/>
            <person name="Mondo S.J."/>
            <person name="Kuo A."/>
            <person name="Hayes R.D."/>
            <person name="Haridas S."/>
            <person name="Andreopoulos B."/>
            <person name="Riley R."/>
            <person name="LaButti K."/>
            <person name="Pangilinan J."/>
            <person name="Lipzen A."/>
            <person name="Amirebrahimi M."/>
            <person name="Yan J."/>
            <person name="Adam C."/>
            <person name="Keymanesh K."/>
            <person name="Ng V."/>
            <person name="Louie K."/>
            <person name="Northen T."/>
            <person name="Drula E."/>
            <person name="Henrissat B."/>
            <person name="Hsieh H.M."/>
            <person name="Youens-Clark K."/>
            <person name="Lutzoni F."/>
            <person name="Miadlikowska J."/>
            <person name="Eastwood D.C."/>
            <person name="Hamelin R.C."/>
            <person name="Grigoriev I.V."/>
            <person name="U'Ren J.M."/>
        </authorList>
    </citation>
    <scope>NUCLEOTIDE SEQUENCE [LARGE SCALE GENOMIC DNA]</scope>
    <source>
        <strain evidence="1 2">ER1909</strain>
    </source>
</reference>
<sequence>MNSRSGLATALPPLSLSFRNNHGGNPVVAYVSGRDSAGSVVFLTSNGTWFYTVSAPSAGPQRVDPVAILLPLESRGSNTISLPDSLISGRVWVATEELPFYLSTGADGVVSQLIEPSISNPDDPSAAVNWGFVELTYTAGLDVFANLSFVNFVGLLLGISLVLHDGTVQTVAGLRTGAVSSICNALRQQTISEGLPWDRLCIEKYTTQDLLINTQSDAGLVPCRVDEEILRCRGDNRGYARPSEGDIWGCNMGTFAITAEDNAVHRAIVPRLCAAFTRTTLLVDGGTVQPSVNSSQYYLDNLTNHYSRLVHEFLADGKGYAFPYDDVDANGANTAGVLSGTNAQRLEIIIG</sequence>
<protein>
    <submittedName>
        <fullName evidence="1">Uncharacterized protein</fullName>
    </submittedName>
</protein>
<evidence type="ECO:0000313" key="2">
    <source>
        <dbReference type="Proteomes" id="UP001497680"/>
    </source>
</evidence>